<accession>A0ACD3B0I3</accession>
<reference evidence="1 2" key="1">
    <citation type="journal article" date="2019" name="Nat. Ecol. Evol.">
        <title>Megaphylogeny resolves global patterns of mushroom evolution.</title>
        <authorList>
            <person name="Varga T."/>
            <person name="Krizsan K."/>
            <person name="Foldi C."/>
            <person name="Dima B."/>
            <person name="Sanchez-Garcia M."/>
            <person name="Sanchez-Ramirez S."/>
            <person name="Szollosi G.J."/>
            <person name="Szarkandi J.G."/>
            <person name="Papp V."/>
            <person name="Albert L."/>
            <person name="Andreopoulos W."/>
            <person name="Angelini C."/>
            <person name="Antonin V."/>
            <person name="Barry K.W."/>
            <person name="Bougher N.L."/>
            <person name="Buchanan P."/>
            <person name="Buyck B."/>
            <person name="Bense V."/>
            <person name="Catcheside P."/>
            <person name="Chovatia M."/>
            <person name="Cooper J."/>
            <person name="Damon W."/>
            <person name="Desjardin D."/>
            <person name="Finy P."/>
            <person name="Geml J."/>
            <person name="Haridas S."/>
            <person name="Hughes K."/>
            <person name="Justo A."/>
            <person name="Karasinski D."/>
            <person name="Kautmanova I."/>
            <person name="Kiss B."/>
            <person name="Kocsube S."/>
            <person name="Kotiranta H."/>
            <person name="LaButti K.M."/>
            <person name="Lechner B.E."/>
            <person name="Liimatainen K."/>
            <person name="Lipzen A."/>
            <person name="Lukacs Z."/>
            <person name="Mihaltcheva S."/>
            <person name="Morgado L.N."/>
            <person name="Niskanen T."/>
            <person name="Noordeloos M.E."/>
            <person name="Ohm R.A."/>
            <person name="Ortiz-Santana B."/>
            <person name="Ovrebo C."/>
            <person name="Racz N."/>
            <person name="Riley R."/>
            <person name="Savchenko A."/>
            <person name="Shiryaev A."/>
            <person name="Soop K."/>
            <person name="Spirin V."/>
            <person name="Szebenyi C."/>
            <person name="Tomsovsky M."/>
            <person name="Tulloss R.E."/>
            <person name="Uehling J."/>
            <person name="Grigoriev I.V."/>
            <person name="Vagvolgyi C."/>
            <person name="Papp T."/>
            <person name="Martin F.M."/>
            <person name="Miettinen O."/>
            <person name="Hibbett D.S."/>
            <person name="Nagy L.G."/>
        </authorList>
    </citation>
    <scope>NUCLEOTIDE SEQUENCE [LARGE SCALE GENOMIC DNA]</scope>
    <source>
        <strain evidence="1 2">NL-1719</strain>
    </source>
</reference>
<evidence type="ECO:0000313" key="1">
    <source>
        <dbReference type="EMBL" id="TFK70747.1"/>
    </source>
</evidence>
<name>A0ACD3B0I3_9AGAR</name>
<evidence type="ECO:0000313" key="2">
    <source>
        <dbReference type="Proteomes" id="UP000308600"/>
    </source>
</evidence>
<keyword evidence="2" id="KW-1185">Reference proteome</keyword>
<dbReference type="EMBL" id="ML208308">
    <property type="protein sequence ID" value="TFK70747.1"/>
    <property type="molecule type" value="Genomic_DNA"/>
</dbReference>
<organism evidence="1 2">
    <name type="scientific">Pluteus cervinus</name>
    <dbReference type="NCBI Taxonomy" id="181527"/>
    <lineage>
        <taxon>Eukaryota</taxon>
        <taxon>Fungi</taxon>
        <taxon>Dikarya</taxon>
        <taxon>Basidiomycota</taxon>
        <taxon>Agaricomycotina</taxon>
        <taxon>Agaricomycetes</taxon>
        <taxon>Agaricomycetidae</taxon>
        <taxon>Agaricales</taxon>
        <taxon>Pluteineae</taxon>
        <taxon>Pluteaceae</taxon>
        <taxon>Pluteus</taxon>
    </lineage>
</organism>
<protein>
    <submittedName>
        <fullName evidence="1">Uncharacterized protein</fullName>
    </submittedName>
</protein>
<dbReference type="Proteomes" id="UP000308600">
    <property type="component" value="Unassembled WGS sequence"/>
</dbReference>
<gene>
    <name evidence="1" type="ORF">BDN72DRAFT_958589</name>
</gene>
<sequence>MGTSHEGESEPPRLPFELEHIIFVLAFEGDRKDAKHLLLVAKRVFDWLIPHVFNVVQIYLDRTMPISFNETVYKRYGHHTRHLHLEPEAMVRHLPLFPNVINLTLWVPFDSAYKPFLLDLPLTRLTIMLSGYQPPPPELFQVFSRLTYLDLVTILLSWSSHRAIVEEHLYLPNLTHLCIVDSFAASILHLFLDKRRCPELRLVILRGSPSRTTVNDQRVLIMKPPPTRNWDEGARGGIDMWKVAEQAISSRSDGDDE</sequence>
<proteinExistence type="predicted"/>